<gene>
    <name evidence="2" type="ORF">L210DRAFT_3561858</name>
</gene>
<keyword evidence="3" id="KW-1185">Reference proteome</keyword>
<accession>A0AAD4G9L0</accession>
<feature type="compositionally biased region" description="Polar residues" evidence="1">
    <location>
        <begin position="1"/>
        <end position="17"/>
    </location>
</feature>
<sequence length="55" mass="6003">MSATSCISRELSGSSGAASMRWDEAGLQTAKEVRGKEKEARSKEKAREKAESKEK</sequence>
<dbReference type="AlphaFoldDB" id="A0AAD4G9L0"/>
<evidence type="ECO:0000313" key="3">
    <source>
        <dbReference type="Proteomes" id="UP001194468"/>
    </source>
</evidence>
<protein>
    <submittedName>
        <fullName evidence="2">Uncharacterized protein</fullName>
    </submittedName>
</protein>
<organism evidence="2 3">
    <name type="scientific">Boletus edulis BED1</name>
    <dbReference type="NCBI Taxonomy" id="1328754"/>
    <lineage>
        <taxon>Eukaryota</taxon>
        <taxon>Fungi</taxon>
        <taxon>Dikarya</taxon>
        <taxon>Basidiomycota</taxon>
        <taxon>Agaricomycotina</taxon>
        <taxon>Agaricomycetes</taxon>
        <taxon>Agaricomycetidae</taxon>
        <taxon>Boletales</taxon>
        <taxon>Boletineae</taxon>
        <taxon>Boletaceae</taxon>
        <taxon>Boletoideae</taxon>
        <taxon>Boletus</taxon>
    </lineage>
</organism>
<feature type="region of interest" description="Disordered" evidence="1">
    <location>
        <begin position="1"/>
        <end position="55"/>
    </location>
</feature>
<reference evidence="2" key="1">
    <citation type="submission" date="2019-10" db="EMBL/GenBank/DDBJ databases">
        <authorList>
            <consortium name="DOE Joint Genome Institute"/>
            <person name="Kuo A."/>
            <person name="Miyauchi S."/>
            <person name="Kiss E."/>
            <person name="Drula E."/>
            <person name="Kohler A."/>
            <person name="Sanchez-Garcia M."/>
            <person name="Andreopoulos B."/>
            <person name="Barry K.W."/>
            <person name="Bonito G."/>
            <person name="Buee M."/>
            <person name="Carver A."/>
            <person name="Chen C."/>
            <person name="Cichocki N."/>
            <person name="Clum A."/>
            <person name="Culley D."/>
            <person name="Crous P.W."/>
            <person name="Fauchery L."/>
            <person name="Girlanda M."/>
            <person name="Hayes R."/>
            <person name="Keri Z."/>
            <person name="LaButti K."/>
            <person name="Lipzen A."/>
            <person name="Lombard V."/>
            <person name="Magnuson J."/>
            <person name="Maillard F."/>
            <person name="Morin E."/>
            <person name="Murat C."/>
            <person name="Nolan M."/>
            <person name="Ohm R."/>
            <person name="Pangilinan J."/>
            <person name="Pereira M."/>
            <person name="Perotto S."/>
            <person name="Peter M."/>
            <person name="Riley R."/>
            <person name="Sitrit Y."/>
            <person name="Stielow B."/>
            <person name="Szollosi G."/>
            <person name="Zifcakova L."/>
            <person name="Stursova M."/>
            <person name="Spatafora J.W."/>
            <person name="Tedersoo L."/>
            <person name="Vaario L.-M."/>
            <person name="Yamada A."/>
            <person name="Yan M."/>
            <person name="Wang P."/>
            <person name="Xu J."/>
            <person name="Bruns T."/>
            <person name="Baldrian P."/>
            <person name="Vilgalys R."/>
            <person name="Henrissat B."/>
            <person name="Grigoriev I.V."/>
            <person name="Hibbett D."/>
            <person name="Nagy L.G."/>
            <person name="Martin F.M."/>
        </authorList>
    </citation>
    <scope>NUCLEOTIDE SEQUENCE</scope>
    <source>
        <strain evidence="2">BED1</strain>
    </source>
</reference>
<evidence type="ECO:0000256" key="1">
    <source>
        <dbReference type="SAM" id="MobiDB-lite"/>
    </source>
</evidence>
<proteinExistence type="predicted"/>
<dbReference type="EMBL" id="WHUW01000059">
    <property type="protein sequence ID" value="KAF8430630.1"/>
    <property type="molecule type" value="Genomic_DNA"/>
</dbReference>
<evidence type="ECO:0000313" key="2">
    <source>
        <dbReference type="EMBL" id="KAF8430630.1"/>
    </source>
</evidence>
<feature type="compositionally biased region" description="Basic and acidic residues" evidence="1">
    <location>
        <begin position="31"/>
        <end position="55"/>
    </location>
</feature>
<name>A0AAD4G9L0_BOLED</name>
<comment type="caution">
    <text evidence="2">The sequence shown here is derived from an EMBL/GenBank/DDBJ whole genome shotgun (WGS) entry which is preliminary data.</text>
</comment>
<dbReference type="Proteomes" id="UP001194468">
    <property type="component" value="Unassembled WGS sequence"/>
</dbReference>
<reference evidence="2" key="2">
    <citation type="journal article" date="2020" name="Nat. Commun.">
        <title>Large-scale genome sequencing of mycorrhizal fungi provides insights into the early evolution of symbiotic traits.</title>
        <authorList>
            <person name="Miyauchi S."/>
            <person name="Kiss E."/>
            <person name="Kuo A."/>
            <person name="Drula E."/>
            <person name="Kohler A."/>
            <person name="Sanchez-Garcia M."/>
            <person name="Morin E."/>
            <person name="Andreopoulos B."/>
            <person name="Barry K.W."/>
            <person name="Bonito G."/>
            <person name="Buee M."/>
            <person name="Carver A."/>
            <person name="Chen C."/>
            <person name="Cichocki N."/>
            <person name="Clum A."/>
            <person name="Culley D."/>
            <person name="Crous P.W."/>
            <person name="Fauchery L."/>
            <person name="Girlanda M."/>
            <person name="Hayes R.D."/>
            <person name="Keri Z."/>
            <person name="LaButti K."/>
            <person name="Lipzen A."/>
            <person name="Lombard V."/>
            <person name="Magnuson J."/>
            <person name="Maillard F."/>
            <person name="Murat C."/>
            <person name="Nolan M."/>
            <person name="Ohm R.A."/>
            <person name="Pangilinan J."/>
            <person name="Pereira M.F."/>
            <person name="Perotto S."/>
            <person name="Peter M."/>
            <person name="Pfister S."/>
            <person name="Riley R."/>
            <person name="Sitrit Y."/>
            <person name="Stielow J.B."/>
            <person name="Szollosi G."/>
            <person name="Zifcakova L."/>
            <person name="Stursova M."/>
            <person name="Spatafora J.W."/>
            <person name="Tedersoo L."/>
            <person name="Vaario L.M."/>
            <person name="Yamada A."/>
            <person name="Yan M."/>
            <person name="Wang P."/>
            <person name="Xu J."/>
            <person name="Bruns T."/>
            <person name="Baldrian P."/>
            <person name="Vilgalys R."/>
            <person name="Dunand C."/>
            <person name="Henrissat B."/>
            <person name="Grigoriev I.V."/>
            <person name="Hibbett D."/>
            <person name="Nagy L.G."/>
            <person name="Martin F.M."/>
        </authorList>
    </citation>
    <scope>NUCLEOTIDE SEQUENCE</scope>
    <source>
        <strain evidence="2">BED1</strain>
    </source>
</reference>